<dbReference type="Proteomes" id="UP001167796">
    <property type="component" value="Unassembled WGS sequence"/>
</dbReference>
<name>A0ABT9AGK0_9BACT</name>
<gene>
    <name evidence="1" type="ORF">Q5H92_21715</name>
</gene>
<comment type="caution">
    <text evidence="1">The sequence shown here is derived from an EMBL/GenBank/DDBJ whole genome shotgun (WGS) entry which is preliminary data.</text>
</comment>
<dbReference type="RefSeq" id="WP_305013663.1">
    <property type="nucleotide sequence ID" value="NZ_JAUQSX010000014.1"/>
</dbReference>
<dbReference type="EMBL" id="JAUQSX010000014">
    <property type="protein sequence ID" value="MDO7848997.1"/>
    <property type="molecule type" value="Genomic_DNA"/>
</dbReference>
<evidence type="ECO:0000313" key="2">
    <source>
        <dbReference type="Proteomes" id="UP001167796"/>
    </source>
</evidence>
<sequence>MPALDSMLFYSANSFLSLMINRRFYNGQHYIWCSPVFNPKTLDERDPMQNIAVSSSPHHIYLGYSDSVKSRDRHSDQIERNRRGIKKGAAAMLAEKKITDDDYQRIVFIVDNAEIADFKPMLYVIPANKVHSKLSMVPVSELANPMGEEYRIFDLQDGEFDAIEFKF</sequence>
<reference evidence="1" key="1">
    <citation type="submission" date="2023-07" db="EMBL/GenBank/DDBJ databases">
        <authorList>
            <person name="Kim M.K."/>
        </authorList>
    </citation>
    <scope>NUCLEOTIDE SEQUENCE</scope>
    <source>
        <strain evidence="1">M29</strain>
    </source>
</reference>
<evidence type="ECO:0000313" key="1">
    <source>
        <dbReference type="EMBL" id="MDO7848997.1"/>
    </source>
</evidence>
<proteinExistence type="predicted"/>
<organism evidence="1 2">
    <name type="scientific">Hymenobacter mellowenesis</name>
    <dbReference type="NCBI Taxonomy" id="3063995"/>
    <lineage>
        <taxon>Bacteria</taxon>
        <taxon>Pseudomonadati</taxon>
        <taxon>Bacteroidota</taxon>
        <taxon>Cytophagia</taxon>
        <taxon>Cytophagales</taxon>
        <taxon>Hymenobacteraceae</taxon>
        <taxon>Hymenobacter</taxon>
    </lineage>
</organism>
<protein>
    <submittedName>
        <fullName evidence="1">Uncharacterized protein</fullName>
    </submittedName>
</protein>
<accession>A0ABT9AGK0</accession>
<keyword evidence="2" id="KW-1185">Reference proteome</keyword>